<dbReference type="RefSeq" id="WP_131451074.1">
    <property type="nucleotide sequence ID" value="NZ_BMJK01000001.1"/>
</dbReference>
<dbReference type="PROSITE" id="PS51257">
    <property type="entry name" value="PROKAR_LIPOPROTEIN"/>
    <property type="match status" value="1"/>
</dbReference>
<feature type="signal peptide" evidence="1">
    <location>
        <begin position="1"/>
        <end position="23"/>
    </location>
</feature>
<gene>
    <name evidence="2" type="ORF">GRI62_12590</name>
</gene>
<evidence type="ECO:0000313" key="3">
    <source>
        <dbReference type="Proteomes" id="UP000460626"/>
    </source>
</evidence>
<sequence length="133" mass="13799">MKTILSIAAALGLAACTTTTAVADAAADGTYRVVAIDGAGLDDFLDLRLVVDATTITFPAACGGYGWTYQIEGTRIATSRRQGPSAECLARARVHHAVFDTAAAIDGASSMVHTDDRRLVIEGGGHTVMLFAQ</sequence>
<reference evidence="2 3" key="1">
    <citation type="submission" date="2019-12" db="EMBL/GenBank/DDBJ databases">
        <title>Genomic-based taxomic classification of the family Erythrobacteraceae.</title>
        <authorList>
            <person name="Xu L."/>
        </authorList>
    </citation>
    <scope>NUCLEOTIDE SEQUENCE [LARGE SCALE GENOMIC DNA]</scope>
    <source>
        <strain evidence="2 3">RC4-10-4</strain>
    </source>
</reference>
<accession>A0A845A403</accession>
<name>A0A845A403_9SPHN</name>
<dbReference type="Proteomes" id="UP000460626">
    <property type="component" value="Unassembled WGS sequence"/>
</dbReference>
<keyword evidence="3" id="KW-1185">Reference proteome</keyword>
<proteinExistence type="predicted"/>
<protein>
    <recommendedName>
        <fullName evidence="4">META domain-containing protein</fullName>
    </recommendedName>
</protein>
<keyword evidence="1" id="KW-0732">Signal</keyword>
<dbReference type="EMBL" id="WTYH01000001">
    <property type="protein sequence ID" value="MXO94434.1"/>
    <property type="molecule type" value="Genomic_DNA"/>
</dbReference>
<evidence type="ECO:0000256" key="1">
    <source>
        <dbReference type="SAM" id="SignalP"/>
    </source>
</evidence>
<dbReference type="AlphaFoldDB" id="A0A845A403"/>
<feature type="chain" id="PRO_5032585367" description="META domain-containing protein" evidence="1">
    <location>
        <begin position="24"/>
        <end position="133"/>
    </location>
</feature>
<comment type="caution">
    <text evidence="2">The sequence shown here is derived from an EMBL/GenBank/DDBJ whole genome shotgun (WGS) entry which is preliminary data.</text>
</comment>
<dbReference type="OrthoDB" id="7432862at2"/>
<organism evidence="2 3">
    <name type="scientific">Aurantiacibacter arachoides</name>
    <dbReference type="NCBI Taxonomy" id="1850444"/>
    <lineage>
        <taxon>Bacteria</taxon>
        <taxon>Pseudomonadati</taxon>
        <taxon>Pseudomonadota</taxon>
        <taxon>Alphaproteobacteria</taxon>
        <taxon>Sphingomonadales</taxon>
        <taxon>Erythrobacteraceae</taxon>
        <taxon>Aurantiacibacter</taxon>
    </lineage>
</organism>
<evidence type="ECO:0008006" key="4">
    <source>
        <dbReference type="Google" id="ProtNLM"/>
    </source>
</evidence>
<evidence type="ECO:0000313" key="2">
    <source>
        <dbReference type="EMBL" id="MXO94434.1"/>
    </source>
</evidence>